<accession>A0ACC3A355</accession>
<keyword evidence="2" id="KW-1185">Reference proteome</keyword>
<evidence type="ECO:0000313" key="1">
    <source>
        <dbReference type="EMBL" id="KAJ9654607.1"/>
    </source>
</evidence>
<organism evidence="1 2">
    <name type="scientific">Neophaeococcomyces mojaviensis</name>
    <dbReference type="NCBI Taxonomy" id="3383035"/>
    <lineage>
        <taxon>Eukaryota</taxon>
        <taxon>Fungi</taxon>
        <taxon>Dikarya</taxon>
        <taxon>Ascomycota</taxon>
        <taxon>Pezizomycotina</taxon>
        <taxon>Eurotiomycetes</taxon>
        <taxon>Chaetothyriomycetidae</taxon>
        <taxon>Chaetothyriales</taxon>
        <taxon>Chaetothyriales incertae sedis</taxon>
        <taxon>Neophaeococcomyces</taxon>
    </lineage>
</organism>
<reference evidence="1" key="1">
    <citation type="submission" date="2022-10" db="EMBL/GenBank/DDBJ databases">
        <title>Culturing micro-colonial fungi from biological soil crusts in the Mojave desert and describing Neophaeococcomyces mojavensis, and introducing the new genera and species Taxawa tesnikishii.</title>
        <authorList>
            <person name="Kurbessoian T."/>
            <person name="Stajich J.E."/>
        </authorList>
    </citation>
    <scope>NUCLEOTIDE SEQUENCE</scope>
    <source>
        <strain evidence="1">JES_112</strain>
    </source>
</reference>
<evidence type="ECO:0000313" key="2">
    <source>
        <dbReference type="Proteomes" id="UP001172386"/>
    </source>
</evidence>
<dbReference type="Proteomes" id="UP001172386">
    <property type="component" value="Unassembled WGS sequence"/>
</dbReference>
<gene>
    <name evidence="1" type="ORF">H2198_006353</name>
</gene>
<name>A0ACC3A355_9EURO</name>
<protein>
    <submittedName>
        <fullName evidence="1">Uncharacterized protein</fullName>
    </submittedName>
</protein>
<proteinExistence type="predicted"/>
<sequence length="396" mass="44709">MSLAVLDLVDYPLPSPFPSEILGCPYSIQLLTSSPRSHTYVIRENDHFGEYPNIYAKVYYGSNHVPSAIILSDSGTGLSSDDGWNIAVFLSSTINPNHSAPYVVLTTHCHYDHICGIQQLLNAKANVTVLSSSHDLTYLTPWEHLQKHSLCEKLGLRAPVYDARWIEDGQNVGFWNKENQRKEFSSITVIHTPGHTPDSLSWYDHETSALSVGDMFYEKESDETRSGSNGRWPREPPQPVIFNEDSNIVEWNASMHRLLDFVRFENRRLASGSGFTSKSRMEQDGFGESTMLTSFEDGANDWTIVTASQRRVALCAAHVTIATDAEFALLDMLSFMLRVQLDQVPRIKVCDPEGKLDIWLWDDCKRSDLPPETNSRTAQINCQYSVQAPWQIIHGH</sequence>
<comment type="caution">
    <text evidence="1">The sequence shown here is derived from an EMBL/GenBank/DDBJ whole genome shotgun (WGS) entry which is preliminary data.</text>
</comment>
<dbReference type="EMBL" id="JAPDRQ010000116">
    <property type="protein sequence ID" value="KAJ9654607.1"/>
    <property type="molecule type" value="Genomic_DNA"/>
</dbReference>